<keyword evidence="4 6" id="KW-0238">DNA-binding</keyword>
<dbReference type="Proteomes" id="UP000644756">
    <property type="component" value="Unassembled WGS sequence"/>
</dbReference>
<evidence type="ECO:0000256" key="5">
    <source>
        <dbReference type="ARBA" id="ARBA00023163"/>
    </source>
</evidence>
<dbReference type="EMBL" id="BMGR01000008">
    <property type="protein sequence ID" value="GGG09217.1"/>
    <property type="molecule type" value="Genomic_DNA"/>
</dbReference>
<evidence type="ECO:0000313" key="10">
    <source>
        <dbReference type="Proteomes" id="UP000644756"/>
    </source>
</evidence>
<evidence type="ECO:0000256" key="3">
    <source>
        <dbReference type="ARBA" id="ARBA00023082"/>
    </source>
</evidence>
<evidence type="ECO:0000256" key="4">
    <source>
        <dbReference type="ARBA" id="ARBA00023125"/>
    </source>
</evidence>
<proteinExistence type="inferred from homology"/>
<dbReference type="CDD" id="cd06171">
    <property type="entry name" value="Sigma70_r4"/>
    <property type="match status" value="1"/>
</dbReference>
<evidence type="ECO:0000259" key="8">
    <source>
        <dbReference type="Pfam" id="PF08281"/>
    </source>
</evidence>
<keyword evidence="10" id="KW-1185">Reference proteome</keyword>
<dbReference type="InterPro" id="IPR013249">
    <property type="entry name" value="RNA_pol_sigma70_r4_t2"/>
</dbReference>
<dbReference type="PANTHER" id="PTHR43133:SF60">
    <property type="entry name" value="RNA POLYMERASE SIGMA FACTOR SIGV"/>
    <property type="match status" value="1"/>
</dbReference>
<dbReference type="InterPro" id="IPR039425">
    <property type="entry name" value="RNA_pol_sigma-70-like"/>
</dbReference>
<accession>A0A917FWY6</accession>
<keyword evidence="2 6" id="KW-0805">Transcription regulation</keyword>
<dbReference type="RefSeq" id="WP_229725275.1">
    <property type="nucleotide sequence ID" value="NZ_BMGR01000008.1"/>
</dbReference>
<reference evidence="9" key="2">
    <citation type="submission" date="2020-09" db="EMBL/GenBank/DDBJ databases">
        <authorList>
            <person name="Sun Q."/>
            <person name="Zhou Y."/>
        </authorList>
    </citation>
    <scope>NUCLEOTIDE SEQUENCE</scope>
    <source>
        <strain evidence="9">CGMCC 1.12987</strain>
    </source>
</reference>
<comment type="caution">
    <text evidence="9">The sequence shown here is derived from an EMBL/GenBank/DDBJ whole genome shotgun (WGS) entry which is preliminary data.</text>
</comment>
<evidence type="ECO:0000256" key="2">
    <source>
        <dbReference type="ARBA" id="ARBA00023015"/>
    </source>
</evidence>
<dbReference type="PANTHER" id="PTHR43133">
    <property type="entry name" value="RNA POLYMERASE ECF-TYPE SIGMA FACTO"/>
    <property type="match status" value="1"/>
</dbReference>
<evidence type="ECO:0000313" key="9">
    <source>
        <dbReference type="EMBL" id="GGG09217.1"/>
    </source>
</evidence>
<dbReference type="InterPro" id="IPR036388">
    <property type="entry name" value="WH-like_DNA-bd_sf"/>
</dbReference>
<sequence>MDVNLEEQWIAKAVRNDPESLACLLQHNYTFLYKYMLKVTMNRALAEDLVQETMLKAIENISTFQRKSKFSTWLISIGTRLYLDGMRKQRVERRWQEQEQALRSMRFEAAMRQEDWPDALDALARVGYDIRIPILLKYYYGYAYEEIADWLDIPLGTVKSRIHNGLKQLRKELQGNDEQAEASVKPI</sequence>
<dbReference type="InterPro" id="IPR013324">
    <property type="entry name" value="RNA_pol_sigma_r3/r4-like"/>
</dbReference>
<dbReference type="AlphaFoldDB" id="A0A917FWY6"/>
<dbReference type="GO" id="GO:0006352">
    <property type="term" value="P:DNA-templated transcription initiation"/>
    <property type="evidence" value="ECO:0007669"/>
    <property type="project" value="InterPro"/>
</dbReference>
<comment type="similarity">
    <text evidence="1 6">Belongs to the sigma-70 factor family. ECF subfamily.</text>
</comment>
<name>A0A917FWY6_9BACL</name>
<dbReference type="GO" id="GO:0003677">
    <property type="term" value="F:DNA binding"/>
    <property type="evidence" value="ECO:0007669"/>
    <property type="project" value="UniProtKB-KW"/>
</dbReference>
<keyword evidence="5 6" id="KW-0804">Transcription</keyword>
<dbReference type="Pfam" id="PF04542">
    <property type="entry name" value="Sigma70_r2"/>
    <property type="match status" value="1"/>
</dbReference>
<dbReference type="InterPro" id="IPR007627">
    <property type="entry name" value="RNA_pol_sigma70_r2"/>
</dbReference>
<dbReference type="PROSITE" id="PS01063">
    <property type="entry name" value="SIGMA70_ECF"/>
    <property type="match status" value="1"/>
</dbReference>
<dbReference type="InterPro" id="IPR014284">
    <property type="entry name" value="RNA_pol_sigma-70_dom"/>
</dbReference>
<evidence type="ECO:0000259" key="7">
    <source>
        <dbReference type="Pfam" id="PF04542"/>
    </source>
</evidence>
<dbReference type="NCBIfam" id="TIGR02937">
    <property type="entry name" value="sigma70-ECF"/>
    <property type="match status" value="1"/>
</dbReference>
<dbReference type="SUPFAM" id="SSF88659">
    <property type="entry name" value="Sigma3 and sigma4 domains of RNA polymerase sigma factors"/>
    <property type="match status" value="1"/>
</dbReference>
<dbReference type="NCBIfam" id="NF007216">
    <property type="entry name" value="PRK09638.1"/>
    <property type="match status" value="1"/>
</dbReference>
<dbReference type="Gene3D" id="1.10.10.10">
    <property type="entry name" value="Winged helix-like DNA-binding domain superfamily/Winged helix DNA-binding domain"/>
    <property type="match status" value="1"/>
</dbReference>
<dbReference type="Gene3D" id="1.10.1740.10">
    <property type="match status" value="1"/>
</dbReference>
<feature type="domain" description="RNA polymerase sigma factor 70 region 4 type 2" evidence="8">
    <location>
        <begin position="131"/>
        <end position="169"/>
    </location>
</feature>
<dbReference type="GO" id="GO:0016987">
    <property type="term" value="F:sigma factor activity"/>
    <property type="evidence" value="ECO:0007669"/>
    <property type="project" value="UniProtKB-KW"/>
</dbReference>
<protein>
    <recommendedName>
        <fullName evidence="6">RNA polymerase sigma factor</fullName>
    </recommendedName>
</protein>
<dbReference type="Pfam" id="PF08281">
    <property type="entry name" value="Sigma70_r4_2"/>
    <property type="match status" value="1"/>
</dbReference>
<dbReference type="SUPFAM" id="SSF88946">
    <property type="entry name" value="Sigma2 domain of RNA polymerase sigma factors"/>
    <property type="match status" value="1"/>
</dbReference>
<gene>
    <name evidence="9" type="primary">sigY</name>
    <name evidence="9" type="ORF">GCM10010916_27590</name>
</gene>
<evidence type="ECO:0000256" key="6">
    <source>
        <dbReference type="RuleBase" id="RU000716"/>
    </source>
</evidence>
<dbReference type="InterPro" id="IPR000838">
    <property type="entry name" value="RNA_pol_sigma70_ECF_CS"/>
</dbReference>
<reference evidence="9" key="1">
    <citation type="journal article" date="2014" name="Int. J. Syst. Evol. Microbiol.">
        <title>Complete genome sequence of Corynebacterium casei LMG S-19264T (=DSM 44701T), isolated from a smear-ripened cheese.</title>
        <authorList>
            <consortium name="US DOE Joint Genome Institute (JGI-PGF)"/>
            <person name="Walter F."/>
            <person name="Albersmeier A."/>
            <person name="Kalinowski J."/>
            <person name="Ruckert C."/>
        </authorList>
    </citation>
    <scope>NUCLEOTIDE SEQUENCE</scope>
    <source>
        <strain evidence="9">CGMCC 1.12987</strain>
    </source>
</reference>
<dbReference type="InterPro" id="IPR013325">
    <property type="entry name" value="RNA_pol_sigma_r2"/>
</dbReference>
<keyword evidence="3 6" id="KW-0731">Sigma factor</keyword>
<feature type="domain" description="RNA polymerase sigma-70 region 2" evidence="7">
    <location>
        <begin position="24"/>
        <end position="90"/>
    </location>
</feature>
<dbReference type="GO" id="GO:0006950">
    <property type="term" value="P:response to stress"/>
    <property type="evidence" value="ECO:0007669"/>
    <property type="project" value="UniProtKB-ARBA"/>
</dbReference>
<evidence type="ECO:0000256" key="1">
    <source>
        <dbReference type="ARBA" id="ARBA00010641"/>
    </source>
</evidence>
<organism evidence="9 10">
    <name type="scientific">Paenibacillus abyssi</name>
    <dbReference type="NCBI Taxonomy" id="1340531"/>
    <lineage>
        <taxon>Bacteria</taxon>
        <taxon>Bacillati</taxon>
        <taxon>Bacillota</taxon>
        <taxon>Bacilli</taxon>
        <taxon>Bacillales</taxon>
        <taxon>Paenibacillaceae</taxon>
        <taxon>Paenibacillus</taxon>
    </lineage>
</organism>